<dbReference type="Pfam" id="PF04865">
    <property type="entry name" value="Baseplate_J"/>
    <property type="match status" value="1"/>
</dbReference>
<dbReference type="InterPro" id="IPR052399">
    <property type="entry name" value="Phage_Baseplate_Assmbl_Protein"/>
</dbReference>
<dbReference type="Proteomes" id="UP001490816">
    <property type="component" value="Unassembled WGS sequence"/>
</dbReference>
<dbReference type="Pfam" id="PF26079">
    <property type="entry name" value="Baseplate_J_C"/>
    <property type="match status" value="1"/>
</dbReference>
<proteinExistence type="inferred from homology"/>
<dbReference type="Pfam" id="PF26078">
    <property type="entry name" value="Baseplate_J_M"/>
    <property type="match status" value="1"/>
</dbReference>
<sequence>METYDEIYGRMKNAYELETGDSFNEVSDIAIRLKVLAGEIFKLQTNLEWWKRQMFAVSASGECLDKLASQRGIERKKAMKSTGEITFNISQPCSHDIVIPKGCVVATADLVPVRFVTTEDEEISAGNTLVSVYAEAEQAGSNGNIGLGYAVVPVSVPTEIETVTNREKFTGGCDAETDDELRKRIRDTYINTSNGTNAAYYEQLALTVDGVAKASAVGKARGVGTVNVYVTGADASLGTNVVAKVQSLLEKQRELNVNVIVSNAQRTACNMSVVAYAEDGYSSGEVKELLKNAFAEYVNSIPIGGTFRLSELGARLIDTGCITNYNWNTDMQDVTVAKSQCFTVGTVTIGVK</sequence>
<evidence type="ECO:0000256" key="1">
    <source>
        <dbReference type="ARBA" id="ARBA00038087"/>
    </source>
</evidence>
<feature type="domain" description="Baseplate J-like C-terminal" evidence="4">
    <location>
        <begin position="277"/>
        <end position="349"/>
    </location>
</feature>
<dbReference type="RefSeq" id="WP_367286085.1">
    <property type="nucleotide sequence ID" value="NZ_JBBMEZ010000018.1"/>
</dbReference>
<evidence type="ECO:0000259" key="2">
    <source>
        <dbReference type="Pfam" id="PF04865"/>
    </source>
</evidence>
<feature type="domain" description="Baseplate protein J-like barrel" evidence="2">
    <location>
        <begin position="94"/>
        <end position="172"/>
    </location>
</feature>
<organism evidence="5 6">
    <name type="scientific">Ruminococcoides intestinale</name>
    <dbReference type="NCBI Taxonomy" id="3133162"/>
    <lineage>
        <taxon>Bacteria</taxon>
        <taxon>Bacillati</taxon>
        <taxon>Bacillota</taxon>
        <taxon>Clostridia</taxon>
        <taxon>Eubacteriales</taxon>
        <taxon>Oscillospiraceae</taxon>
        <taxon>Ruminococcoides</taxon>
    </lineage>
</organism>
<dbReference type="InterPro" id="IPR058531">
    <property type="entry name" value="Baseplate_J_M"/>
</dbReference>
<keyword evidence="6" id="KW-1185">Reference proteome</keyword>
<dbReference type="PANTHER" id="PTHR37829:SF3">
    <property type="entry name" value="PROTEIN JAYE-RELATED"/>
    <property type="match status" value="1"/>
</dbReference>
<dbReference type="EMBL" id="JBBMEZ010000018">
    <property type="protein sequence ID" value="MEQ2470159.1"/>
    <property type="molecule type" value="Genomic_DNA"/>
</dbReference>
<reference evidence="5 6" key="1">
    <citation type="submission" date="2024-03" db="EMBL/GenBank/DDBJ databases">
        <title>Human intestinal bacterial collection.</title>
        <authorList>
            <person name="Pauvert C."/>
            <person name="Hitch T.C.A."/>
            <person name="Clavel T."/>
        </authorList>
    </citation>
    <scope>NUCLEOTIDE SEQUENCE [LARGE SCALE GENOMIC DNA]</scope>
    <source>
        <strain evidence="5 6">CLA-JM-H38</strain>
    </source>
</reference>
<dbReference type="InterPro" id="IPR058530">
    <property type="entry name" value="Baseplate_J-like_C"/>
</dbReference>
<evidence type="ECO:0000313" key="6">
    <source>
        <dbReference type="Proteomes" id="UP001490816"/>
    </source>
</evidence>
<evidence type="ECO:0000259" key="3">
    <source>
        <dbReference type="Pfam" id="PF26078"/>
    </source>
</evidence>
<comment type="caution">
    <text evidence="5">The sequence shown here is derived from an EMBL/GenBank/DDBJ whole genome shotgun (WGS) entry which is preliminary data.</text>
</comment>
<evidence type="ECO:0000313" key="5">
    <source>
        <dbReference type="EMBL" id="MEQ2470159.1"/>
    </source>
</evidence>
<feature type="domain" description="Baseplate J-like central" evidence="3">
    <location>
        <begin position="193"/>
        <end position="261"/>
    </location>
</feature>
<protein>
    <submittedName>
        <fullName evidence="5">Baseplate J/gp47 family protein</fullName>
    </submittedName>
</protein>
<dbReference type="InterPro" id="IPR006949">
    <property type="entry name" value="Barrel_Baseplate_J-like"/>
</dbReference>
<gene>
    <name evidence="5" type="ORF">WMO39_07450</name>
</gene>
<comment type="similarity">
    <text evidence="1">Belongs to the Mu gp47/PBSX XkdT family.</text>
</comment>
<dbReference type="PANTHER" id="PTHR37829">
    <property type="entry name" value="PHAGE-LIKE ELEMENT PBSX PROTEIN XKDT"/>
    <property type="match status" value="1"/>
</dbReference>
<name>A0ABV1F9W1_9FIRM</name>
<evidence type="ECO:0000259" key="4">
    <source>
        <dbReference type="Pfam" id="PF26079"/>
    </source>
</evidence>
<accession>A0ABV1F9W1</accession>